<reference evidence="8 9" key="1">
    <citation type="submission" date="2020-04" db="EMBL/GenBank/DDBJ databases">
        <title>Ramlibacter sp. G-1-2-2 isolated from soil.</title>
        <authorList>
            <person name="Dahal R.H."/>
        </authorList>
    </citation>
    <scope>NUCLEOTIDE SEQUENCE [LARGE SCALE GENOMIC DNA]</scope>
    <source>
        <strain evidence="8 9">G-1-2-2</strain>
    </source>
</reference>
<evidence type="ECO:0000256" key="2">
    <source>
        <dbReference type="ARBA" id="ARBA00022723"/>
    </source>
</evidence>
<evidence type="ECO:0000256" key="4">
    <source>
        <dbReference type="PROSITE-ProRule" id="PRU00433"/>
    </source>
</evidence>
<evidence type="ECO:0000259" key="7">
    <source>
        <dbReference type="PROSITE" id="PS51007"/>
    </source>
</evidence>
<dbReference type="PROSITE" id="PS51007">
    <property type="entry name" value="CYTC"/>
    <property type="match status" value="2"/>
</dbReference>
<keyword evidence="1 4" id="KW-0349">Heme</keyword>
<dbReference type="GO" id="GO:0020037">
    <property type="term" value="F:heme binding"/>
    <property type="evidence" value="ECO:0007669"/>
    <property type="project" value="InterPro"/>
</dbReference>
<dbReference type="Proteomes" id="UP000541185">
    <property type="component" value="Unassembled WGS sequence"/>
</dbReference>
<evidence type="ECO:0000256" key="3">
    <source>
        <dbReference type="ARBA" id="ARBA00023004"/>
    </source>
</evidence>
<dbReference type="SUPFAM" id="SSF46626">
    <property type="entry name" value="Cytochrome c"/>
    <property type="match status" value="2"/>
</dbReference>
<dbReference type="Gene3D" id="1.10.760.10">
    <property type="entry name" value="Cytochrome c-like domain"/>
    <property type="match status" value="2"/>
</dbReference>
<dbReference type="Pfam" id="PF00034">
    <property type="entry name" value="Cytochrom_C"/>
    <property type="match status" value="1"/>
</dbReference>
<keyword evidence="6" id="KW-0732">Signal</keyword>
<dbReference type="PANTHER" id="PTHR33751">
    <property type="entry name" value="CBB3-TYPE CYTOCHROME C OXIDASE SUBUNIT FIXP"/>
    <property type="match status" value="1"/>
</dbReference>
<feature type="region of interest" description="Disordered" evidence="5">
    <location>
        <begin position="213"/>
        <end position="261"/>
    </location>
</feature>
<evidence type="ECO:0000256" key="6">
    <source>
        <dbReference type="SAM" id="SignalP"/>
    </source>
</evidence>
<feature type="compositionally biased region" description="Low complexity" evidence="5">
    <location>
        <begin position="213"/>
        <end position="225"/>
    </location>
</feature>
<feature type="chain" id="PRO_5032775263" evidence="6">
    <location>
        <begin position="20"/>
        <end position="261"/>
    </location>
</feature>
<evidence type="ECO:0000256" key="1">
    <source>
        <dbReference type="ARBA" id="ARBA00022617"/>
    </source>
</evidence>
<evidence type="ECO:0000313" key="9">
    <source>
        <dbReference type="Proteomes" id="UP000541185"/>
    </source>
</evidence>
<organism evidence="8 9">
    <name type="scientific">Ramlibacter agri</name>
    <dbReference type="NCBI Taxonomy" id="2728837"/>
    <lineage>
        <taxon>Bacteria</taxon>
        <taxon>Pseudomonadati</taxon>
        <taxon>Pseudomonadota</taxon>
        <taxon>Betaproteobacteria</taxon>
        <taxon>Burkholderiales</taxon>
        <taxon>Comamonadaceae</taxon>
        <taxon>Ramlibacter</taxon>
    </lineage>
</organism>
<feature type="domain" description="Cytochrome c" evidence="7">
    <location>
        <begin position="15"/>
        <end position="102"/>
    </location>
</feature>
<accession>A0A848H610</accession>
<dbReference type="GO" id="GO:0009055">
    <property type="term" value="F:electron transfer activity"/>
    <property type="evidence" value="ECO:0007669"/>
    <property type="project" value="InterPro"/>
</dbReference>
<dbReference type="InterPro" id="IPR036909">
    <property type="entry name" value="Cyt_c-like_dom_sf"/>
</dbReference>
<comment type="caution">
    <text evidence="8">The sequence shown here is derived from an EMBL/GenBank/DDBJ whole genome shotgun (WGS) entry which is preliminary data.</text>
</comment>
<dbReference type="PANTHER" id="PTHR33751:SF11">
    <property type="entry name" value="BLL4483 PROTEIN"/>
    <property type="match status" value="1"/>
</dbReference>
<dbReference type="GO" id="GO:0046872">
    <property type="term" value="F:metal ion binding"/>
    <property type="evidence" value="ECO:0007669"/>
    <property type="project" value="UniProtKB-KW"/>
</dbReference>
<dbReference type="InterPro" id="IPR050597">
    <property type="entry name" value="Cytochrome_c_Oxidase_Subunit"/>
</dbReference>
<keyword evidence="9" id="KW-1185">Reference proteome</keyword>
<sequence length="261" mass="27586">MRGKFMLLVLVAVAAGAVAAPAPFEDTMGQRTLACTSCHGREGRAGPDGYYPRIAGKPAGYLYNQLLNFREGRRHYGLMAGLLDPLSNEYLAQIAHYFAQLDLPYPPPQRVDEAPEVLQRGRAIATNGDAERNLPACAHCHGHALTGVQPNVPGLLGLSRDYLNAQLGAWRTGQRRAHAPDCMAEIARRLSPEDLGAVTAFLASEALPANPRPVAEAVSAPAPAATRHKGRKAAPPPPPAPEPPPMRCGSAPLPAAAGGRP</sequence>
<gene>
    <name evidence="8" type="ORF">HHL11_14415</name>
</gene>
<dbReference type="InterPro" id="IPR009056">
    <property type="entry name" value="Cyt_c-like_dom"/>
</dbReference>
<feature type="domain" description="Cytochrome c" evidence="7">
    <location>
        <begin position="116"/>
        <end position="206"/>
    </location>
</feature>
<dbReference type="EMBL" id="JABBFX010000001">
    <property type="protein sequence ID" value="NML44949.1"/>
    <property type="molecule type" value="Genomic_DNA"/>
</dbReference>
<proteinExistence type="predicted"/>
<keyword evidence="3 4" id="KW-0408">Iron</keyword>
<evidence type="ECO:0000313" key="8">
    <source>
        <dbReference type="EMBL" id="NML44949.1"/>
    </source>
</evidence>
<name>A0A848H610_9BURK</name>
<feature type="compositionally biased region" description="Pro residues" evidence="5">
    <location>
        <begin position="234"/>
        <end position="246"/>
    </location>
</feature>
<protein>
    <submittedName>
        <fullName evidence="8">C-type cytochrome</fullName>
    </submittedName>
</protein>
<feature type="signal peptide" evidence="6">
    <location>
        <begin position="1"/>
        <end position="19"/>
    </location>
</feature>
<evidence type="ECO:0000256" key="5">
    <source>
        <dbReference type="SAM" id="MobiDB-lite"/>
    </source>
</evidence>
<keyword evidence="2 4" id="KW-0479">Metal-binding</keyword>
<dbReference type="AlphaFoldDB" id="A0A848H610"/>